<comment type="similarity">
    <text evidence="2">Belongs to the major facilitator superfamily.</text>
</comment>
<feature type="transmembrane region" description="Helical" evidence="7">
    <location>
        <begin position="334"/>
        <end position="359"/>
    </location>
</feature>
<dbReference type="GO" id="GO:0005886">
    <property type="term" value="C:plasma membrane"/>
    <property type="evidence" value="ECO:0007669"/>
    <property type="project" value="TreeGrafter"/>
</dbReference>
<keyword evidence="9" id="KW-1185">Reference proteome</keyword>
<dbReference type="Pfam" id="PF07690">
    <property type="entry name" value="MFS_1"/>
    <property type="match status" value="1"/>
</dbReference>
<feature type="transmembrane region" description="Helical" evidence="7">
    <location>
        <begin position="380"/>
        <end position="400"/>
    </location>
</feature>
<protein>
    <recommendedName>
        <fullName evidence="10">Major facilitator superfamily (MFS) profile domain-containing protein</fullName>
    </recommendedName>
</protein>
<dbReference type="OrthoDB" id="3936150at2759"/>
<feature type="transmembrane region" description="Helical" evidence="7">
    <location>
        <begin position="440"/>
        <end position="462"/>
    </location>
</feature>
<feature type="transmembrane region" description="Helical" evidence="7">
    <location>
        <begin position="474"/>
        <end position="493"/>
    </location>
</feature>
<feature type="transmembrane region" description="Helical" evidence="7">
    <location>
        <begin position="192"/>
        <end position="211"/>
    </location>
</feature>
<dbReference type="SUPFAM" id="SSF103473">
    <property type="entry name" value="MFS general substrate transporter"/>
    <property type="match status" value="1"/>
</dbReference>
<keyword evidence="3 7" id="KW-0812">Transmembrane</keyword>
<feature type="transmembrane region" description="Helical" evidence="7">
    <location>
        <begin position="134"/>
        <end position="153"/>
    </location>
</feature>
<keyword evidence="4 7" id="KW-1133">Transmembrane helix</keyword>
<feature type="transmembrane region" description="Helical" evidence="7">
    <location>
        <begin position="406"/>
        <end position="428"/>
    </location>
</feature>
<name>A0A6A6B326_9PEZI</name>
<dbReference type="GO" id="GO:0022857">
    <property type="term" value="F:transmembrane transporter activity"/>
    <property type="evidence" value="ECO:0007669"/>
    <property type="project" value="InterPro"/>
</dbReference>
<evidence type="ECO:0000256" key="2">
    <source>
        <dbReference type="ARBA" id="ARBA00008335"/>
    </source>
</evidence>
<evidence type="ECO:0000256" key="7">
    <source>
        <dbReference type="SAM" id="Phobius"/>
    </source>
</evidence>
<gene>
    <name evidence="8" type="ORF">K452DRAFT_277654</name>
</gene>
<dbReference type="FunFam" id="1.20.1250.20:FF:000082">
    <property type="entry name" value="MFS multidrug transporter, putative"/>
    <property type="match status" value="1"/>
</dbReference>
<accession>A0A6A6B326</accession>
<dbReference type="GeneID" id="54296828"/>
<dbReference type="Proteomes" id="UP000799438">
    <property type="component" value="Unassembled WGS sequence"/>
</dbReference>
<dbReference type="EMBL" id="ML995498">
    <property type="protein sequence ID" value="KAF2137998.1"/>
    <property type="molecule type" value="Genomic_DNA"/>
</dbReference>
<evidence type="ECO:0000256" key="4">
    <source>
        <dbReference type="ARBA" id="ARBA00022989"/>
    </source>
</evidence>
<feature type="transmembrane region" description="Helical" evidence="7">
    <location>
        <begin position="223"/>
        <end position="246"/>
    </location>
</feature>
<evidence type="ECO:0000256" key="5">
    <source>
        <dbReference type="ARBA" id="ARBA00023136"/>
    </source>
</evidence>
<dbReference type="Gene3D" id="1.20.1250.20">
    <property type="entry name" value="MFS general substrate transporter like domains"/>
    <property type="match status" value="1"/>
</dbReference>
<evidence type="ECO:0000256" key="1">
    <source>
        <dbReference type="ARBA" id="ARBA00004141"/>
    </source>
</evidence>
<feature type="transmembrane region" description="Helical" evidence="7">
    <location>
        <begin position="67"/>
        <end position="83"/>
    </location>
</feature>
<evidence type="ECO:0000256" key="6">
    <source>
        <dbReference type="SAM" id="MobiDB-lite"/>
    </source>
</evidence>
<dbReference type="PANTHER" id="PTHR23502:SF24">
    <property type="entry name" value="TRANSPORTER, PUTATIVE-RELATED"/>
    <property type="match status" value="1"/>
</dbReference>
<keyword evidence="5 7" id="KW-0472">Membrane</keyword>
<dbReference type="CDD" id="cd17323">
    <property type="entry name" value="MFS_Tpo1_MDR_like"/>
    <property type="match status" value="1"/>
</dbReference>
<dbReference type="InterPro" id="IPR011701">
    <property type="entry name" value="MFS"/>
</dbReference>
<sequence length="517" mass="57169">MAAERHSESTTTADDGLSQAFRSSNATSAEQNILDTRRADGSEVHIVTFPLGDPEDPRNWPRWRKRLLIGSIVLIDLSVSWGASGYSPASTSFSKSMGVSTEVATLGLSLYVLGLALGPMSLAPLSEHFGRSPIYIISYGIYLLFLMGTALAPNLGGFLTLRFFSGLFSSVTIANFGGTIADLYHSHDTGPAMSIFLWAATAGSPTGYFLMSFVAQNRKWNDVMWALLGICGGFWLIMTATILFVGETRRSILLEKRAKRERERRHTDNIDVPDEMKRRGWGELFKVALTRPFRFLGTEAIIIFAALYNGYLYGLSFLFNTAFSLVFGPEGHGFNIIGVGLAFLGITVGITCGPITNLWQERYYKKRIAQSGGKNIPEARVQLGKLAAVTFPISLFWFAWTTYTSIHWIVPIIASALWGWSFYTLILLTYTYTEDSYGTFSASALAGIGLIRNLAGAGFPLFARQMFVNEGYRWAGSILAFLACVLVPIPFVLERYGRALRARSPWARLHADDLDDE</sequence>
<evidence type="ECO:0008006" key="10">
    <source>
        <dbReference type="Google" id="ProtNLM"/>
    </source>
</evidence>
<proteinExistence type="inferred from homology"/>
<feature type="transmembrane region" description="Helical" evidence="7">
    <location>
        <begin position="295"/>
        <end position="314"/>
    </location>
</feature>
<evidence type="ECO:0000313" key="9">
    <source>
        <dbReference type="Proteomes" id="UP000799438"/>
    </source>
</evidence>
<dbReference type="RefSeq" id="XP_033393711.1">
    <property type="nucleotide sequence ID" value="XM_033539332.1"/>
</dbReference>
<reference evidence="8" key="1">
    <citation type="journal article" date="2020" name="Stud. Mycol.">
        <title>101 Dothideomycetes genomes: a test case for predicting lifestyles and emergence of pathogens.</title>
        <authorList>
            <person name="Haridas S."/>
            <person name="Albert R."/>
            <person name="Binder M."/>
            <person name="Bloem J."/>
            <person name="Labutti K."/>
            <person name="Salamov A."/>
            <person name="Andreopoulos B."/>
            <person name="Baker S."/>
            <person name="Barry K."/>
            <person name="Bills G."/>
            <person name="Bluhm B."/>
            <person name="Cannon C."/>
            <person name="Castanera R."/>
            <person name="Culley D."/>
            <person name="Daum C."/>
            <person name="Ezra D."/>
            <person name="Gonzalez J."/>
            <person name="Henrissat B."/>
            <person name="Kuo A."/>
            <person name="Liang C."/>
            <person name="Lipzen A."/>
            <person name="Lutzoni F."/>
            <person name="Magnuson J."/>
            <person name="Mondo S."/>
            <person name="Nolan M."/>
            <person name="Ohm R."/>
            <person name="Pangilinan J."/>
            <person name="Park H.-J."/>
            <person name="Ramirez L."/>
            <person name="Alfaro M."/>
            <person name="Sun H."/>
            <person name="Tritt A."/>
            <person name="Yoshinaga Y."/>
            <person name="Zwiers L.-H."/>
            <person name="Turgeon B."/>
            <person name="Goodwin S."/>
            <person name="Spatafora J."/>
            <person name="Crous P."/>
            <person name="Grigoriev I."/>
        </authorList>
    </citation>
    <scope>NUCLEOTIDE SEQUENCE</scope>
    <source>
        <strain evidence="8">CBS 121167</strain>
    </source>
</reference>
<feature type="compositionally biased region" description="Polar residues" evidence="6">
    <location>
        <begin position="20"/>
        <end position="29"/>
    </location>
</feature>
<evidence type="ECO:0000256" key="3">
    <source>
        <dbReference type="ARBA" id="ARBA00022692"/>
    </source>
</evidence>
<feature type="transmembrane region" description="Helical" evidence="7">
    <location>
        <begin position="103"/>
        <end position="122"/>
    </location>
</feature>
<dbReference type="PANTHER" id="PTHR23502">
    <property type="entry name" value="MAJOR FACILITATOR SUPERFAMILY"/>
    <property type="match status" value="1"/>
</dbReference>
<evidence type="ECO:0000313" key="8">
    <source>
        <dbReference type="EMBL" id="KAF2137998.1"/>
    </source>
</evidence>
<dbReference type="AlphaFoldDB" id="A0A6A6B326"/>
<organism evidence="8 9">
    <name type="scientific">Aplosporella prunicola CBS 121167</name>
    <dbReference type="NCBI Taxonomy" id="1176127"/>
    <lineage>
        <taxon>Eukaryota</taxon>
        <taxon>Fungi</taxon>
        <taxon>Dikarya</taxon>
        <taxon>Ascomycota</taxon>
        <taxon>Pezizomycotina</taxon>
        <taxon>Dothideomycetes</taxon>
        <taxon>Dothideomycetes incertae sedis</taxon>
        <taxon>Botryosphaeriales</taxon>
        <taxon>Aplosporellaceae</taxon>
        <taxon>Aplosporella</taxon>
    </lineage>
</organism>
<feature type="region of interest" description="Disordered" evidence="6">
    <location>
        <begin position="1"/>
        <end position="29"/>
    </location>
</feature>
<feature type="transmembrane region" description="Helical" evidence="7">
    <location>
        <begin position="159"/>
        <end position="180"/>
    </location>
</feature>
<dbReference type="InterPro" id="IPR036259">
    <property type="entry name" value="MFS_trans_sf"/>
</dbReference>
<comment type="subcellular location">
    <subcellularLocation>
        <location evidence="1">Membrane</location>
        <topology evidence="1">Multi-pass membrane protein</topology>
    </subcellularLocation>
</comment>